<reference evidence="8 9" key="1">
    <citation type="journal article" date="2015" name="Plant Cell">
        <title>Oil accumulation by the oleaginous diatom Fistulifera solaris as revealed by the genome and transcriptome.</title>
        <authorList>
            <person name="Tanaka T."/>
            <person name="Maeda Y."/>
            <person name="Veluchamy A."/>
            <person name="Tanaka M."/>
            <person name="Abida H."/>
            <person name="Marechal E."/>
            <person name="Bowler C."/>
            <person name="Muto M."/>
            <person name="Sunaga Y."/>
            <person name="Tanaka M."/>
            <person name="Yoshino T."/>
            <person name="Taniguchi T."/>
            <person name="Fukuda Y."/>
            <person name="Nemoto M."/>
            <person name="Matsumoto M."/>
            <person name="Wong P.S."/>
            <person name="Aburatani S."/>
            <person name="Fujibuchi W."/>
        </authorList>
    </citation>
    <scope>NUCLEOTIDE SEQUENCE [LARGE SCALE GENOMIC DNA]</scope>
    <source>
        <strain evidence="8 9">JPCC DA0580</strain>
    </source>
</reference>
<dbReference type="OrthoDB" id="420380at2759"/>
<dbReference type="EMBL" id="BDSP01000173">
    <property type="protein sequence ID" value="GAX21856.1"/>
    <property type="molecule type" value="Genomic_DNA"/>
</dbReference>
<keyword evidence="2" id="KW-0479">Metal-binding</keyword>
<evidence type="ECO:0000313" key="8">
    <source>
        <dbReference type="EMBL" id="GAX21856.1"/>
    </source>
</evidence>
<evidence type="ECO:0000259" key="7">
    <source>
        <dbReference type="PROSITE" id="PS51471"/>
    </source>
</evidence>
<accession>A0A1Z5K6L0</accession>
<dbReference type="InterPro" id="IPR005123">
    <property type="entry name" value="Oxoglu/Fe-dep_dioxygenase_dom"/>
</dbReference>
<feature type="compositionally biased region" description="Acidic residues" evidence="6">
    <location>
        <begin position="30"/>
        <end position="43"/>
    </location>
</feature>
<proteinExistence type="predicted"/>
<dbReference type="AlphaFoldDB" id="A0A1Z5K6L0"/>
<protein>
    <recommendedName>
        <fullName evidence="7">Fe2OG dioxygenase domain-containing protein</fullName>
    </recommendedName>
</protein>
<organism evidence="8 9">
    <name type="scientific">Fistulifera solaris</name>
    <name type="common">Oleaginous diatom</name>
    <dbReference type="NCBI Taxonomy" id="1519565"/>
    <lineage>
        <taxon>Eukaryota</taxon>
        <taxon>Sar</taxon>
        <taxon>Stramenopiles</taxon>
        <taxon>Ochrophyta</taxon>
        <taxon>Bacillariophyta</taxon>
        <taxon>Bacillariophyceae</taxon>
        <taxon>Bacillariophycidae</taxon>
        <taxon>Naviculales</taxon>
        <taxon>Naviculaceae</taxon>
        <taxon>Fistulifera</taxon>
    </lineage>
</organism>
<evidence type="ECO:0000256" key="3">
    <source>
        <dbReference type="ARBA" id="ARBA00022964"/>
    </source>
</evidence>
<feature type="region of interest" description="Disordered" evidence="6">
    <location>
        <begin position="1"/>
        <end position="45"/>
    </location>
</feature>
<evidence type="ECO:0000313" key="9">
    <source>
        <dbReference type="Proteomes" id="UP000198406"/>
    </source>
</evidence>
<dbReference type="Pfam" id="PF13640">
    <property type="entry name" value="2OG-FeII_Oxy_3"/>
    <property type="match status" value="1"/>
</dbReference>
<dbReference type="PANTHER" id="PTHR10869:SF226">
    <property type="entry name" value="PROLYL 4-HYDROXYLASE ALPHA SUBUNIT DOMAIN-CONTAINING PROTEIN"/>
    <property type="match status" value="1"/>
</dbReference>
<evidence type="ECO:0000256" key="2">
    <source>
        <dbReference type="ARBA" id="ARBA00022723"/>
    </source>
</evidence>
<dbReference type="GO" id="GO:0004656">
    <property type="term" value="F:procollagen-proline 4-dioxygenase activity"/>
    <property type="evidence" value="ECO:0007669"/>
    <property type="project" value="TreeGrafter"/>
</dbReference>
<gene>
    <name evidence="8" type="ORF">FisN_30Hh057</name>
</gene>
<dbReference type="InterPro" id="IPR044862">
    <property type="entry name" value="Pro_4_hyd_alph_FE2OG_OXY"/>
</dbReference>
<dbReference type="InterPro" id="IPR006620">
    <property type="entry name" value="Pro_4_hyd_alph"/>
</dbReference>
<evidence type="ECO:0000256" key="5">
    <source>
        <dbReference type="ARBA" id="ARBA00023004"/>
    </source>
</evidence>
<dbReference type="PROSITE" id="PS51471">
    <property type="entry name" value="FE2OG_OXY"/>
    <property type="match status" value="1"/>
</dbReference>
<dbReference type="PANTHER" id="PTHR10869">
    <property type="entry name" value="PROLYL 4-HYDROXYLASE ALPHA SUBUNIT"/>
    <property type="match status" value="1"/>
</dbReference>
<dbReference type="GO" id="GO:0031418">
    <property type="term" value="F:L-ascorbic acid binding"/>
    <property type="evidence" value="ECO:0007669"/>
    <property type="project" value="InterPro"/>
</dbReference>
<dbReference type="GO" id="GO:0005506">
    <property type="term" value="F:iron ion binding"/>
    <property type="evidence" value="ECO:0007669"/>
    <property type="project" value="InterPro"/>
</dbReference>
<keyword evidence="9" id="KW-1185">Reference proteome</keyword>
<feature type="domain" description="Fe2OG dioxygenase" evidence="7">
    <location>
        <begin position="475"/>
        <end position="586"/>
    </location>
</feature>
<name>A0A1Z5K6L0_FISSO</name>
<keyword evidence="3" id="KW-0223">Dioxygenase</keyword>
<sequence>MDHPSHDNITESSSWEDLDPHEFLHHDNNNNDDENHDSDDDETTSWMQELKEHWKQHAFAVLVAIVATAAAHRYNISQPLSAVPTPSAAPTLHLYDDAHEHLHEYTRTANITFCDPWDTQDSSLKVMDFHLSKEYLPALHAHSAADLWQDVNYSRVLSVSELPSHPQMDCIEQQLTSSSLSYIKGFTYYYPDPSIETLYPDYDPTAEAKMSANGLETKPLKAAHLTFTGFGVKFFNLSPKPVLLFWDGREERKLVGEMAPFDSLGTATTPGQSFSVTPIYDADHAMARWVVTADDMTLYFEPMTDADIQQLSQQEQLLYYMQKLNQEFAKHYLIHARRPWLSQFPRPFPVHSMWETSYIHQKHVYRDEGRDYTLRVESVMPKVLTIPDFLSGSECDNLIQLALHEGMRASTVAAGSRRTMRDGATRSSDNTWLERGNATSLTDTIYRRAARLLRLDERLLQKPVDDEIPAHYHSIAESLQVVRYRAGEEYTAHHDFVYPSQQLWYQPTRFATLLLYLNDDFTGGHTVFPRAVTRDFHDGVRIRPQKGTAVLFYSMLPDGNMDDRSQHASEPVLSGEKFIANLWVWEPLIN</sequence>
<dbReference type="Gene3D" id="2.60.120.620">
    <property type="entry name" value="q2cbj1_9rhob like domain"/>
    <property type="match status" value="1"/>
</dbReference>
<keyword evidence="4" id="KW-0560">Oxidoreductase</keyword>
<dbReference type="Proteomes" id="UP000198406">
    <property type="component" value="Unassembled WGS sequence"/>
</dbReference>
<dbReference type="SMART" id="SM00702">
    <property type="entry name" value="P4Hc"/>
    <property type="match status" value="1"/>
</dbReference>
<evidence type="ECO:0000256" key="4">
    <source>
        <dbReference type="ARBA" id="ARBA00023002"/>
    </source>
</evidence>
<comment type="caution">
    <text evidence="8">The sequence shown here is derived from an EMBL/GenBank/DDBJ whole genome shotgun (WGS) entry which is preliminary data.</text>
</comment>
<dbReference type="GO" id="GO:0005783">
    <property type="term" value="C:endoplasmic reticulum"/>
    <property type="evidence" value="ECO:0007669"/>
    <property type="project" value="TreeGrafter"/>
</dbReference>
<dbReference type="InParanoid" id="A0A1Z5K6L0"/>
<comment type="cofactor">
    <cofactor evidence="1">
        <name>L-ascorbate</name>
        <dbReference type="ChEBI" id="CHEBI:38290"/>
    </cofactor>
</comment>
<dbReference type="InterPro" id="IPR045054">
    <property type="entry name" value="P4HA-like"/>
</dbReference>
<feature type="compositionally biased region" description="Basic and acidic residues" evidence="6">
    <location>
        <begin position="18"/>
        <end position="29"/>
    </location>
</feature>
<evidence type="ECO:0000256" key="1">
    <source>
        <dbReference type="ARBA" id="ARBA00001961"/>
    </source>
</evidence>
<evidence type="ECO:0000256" key="6">
    <source>
        <dbReference type="SAM" id="MobiDB-lite"/>
    </source>
</evidence>
<keyword evidence="5" id="KW-0408">Iron</keyword>